<dbReference type="PROSITE" id="PS50206">
    <property type="entry name" value="RHODANESE_3"/>
    <property type="match status" value="2"/>
</dbReference>
<proteinExistence type="predicted"/>
<protein>
    <submittedName>
        <fullName evidence="4">Sulfurtransferase</fullName>
    </submittedName>
</protein>
<gene>
    <name evidence="4" type="ORF">JK359_37455</name>
</gene>
<evidence type="ECO:0000256" key="1">
    <source>
        <dbReference type="ARBA" id="ARBA00022679"/>
    </source>
</evidence>
<dbReference type="Proteomes" id="UP000661858">
    <property type="component" value="Unassembled WGS sequence"/>
</dbReference>
<feature type="domain" description="Rhodanese" evidence="3">
    <location>
        <begin position="16"/>
        <end position="132"/>
    </location>
</feature>
<evidence type="ECO:0000313" key="5">
    <source>
        <dbReference type="Proteomes" id="UP000661858"/>
    </source>
</evidence>
<evidence type="ECO:0000256" key="2">
    <source>
        <dbReference type="ARBA" id="ARBA00022737"/>
    </source>
</evidence>
<accession>A0A937ER18</accession>
<feature type="domain" description="Rhodanese" evidence="3">
    <location>
        <begin position="161"/>
        <end position="272"/>
    </location>
</feature>
<dbReference type="InterPro" id="IPR045078">
    <property type="entry name" value="TST/MPST-like"/>
</dbReference>
<dbReference type="GO" id="GO:0004792">
    <property type="term" value="F:thiosulfate-cyanide sulfurtransferase activity"/>
    <property type="evidence" value="ECO:0007669"/>
    <property type="project" value="TreeGrafter"/>
</dbReference>
<dbReference type="PANTHER" id="PTHR11364:SF27">
    <property type="entry name" value="SULFURTRANSFERASE"/>
    <property type="match status" value="1"/>
</dbReference>
<dbReference type="AlphaFoldDB" id="A0A937ER18"/>
<keyword evidence="1" id="KW-0808">Transferase</keyword>
<keyword evidence="2" id="KW-0677">Repeat</keyword>
<dbReference type="CDD" id="cd01448">
    <property type="entry name" value="TST_Repeat_1"/>
    <property type="match status" value="1"/>
</dbReference>
<dbReference type="InterPro" id="IPR001763">
    <property type="entry name" value="Rhodanese-like_dom"/>
</dbReference>
<organism evidence="4 5">
    <name type="scientific">Streptomyces actinomycinicus</name>
    <dbReference type="NCBI Taxonomy" id="1695166"/>
    <lineage>
        <taxon>Bacteria</taxon>
        <taxon>Bacillati</taxon>
        <taxon>Actinomycetota</taxon>
        <taxon>Actinomycetes</taxon>
        <taxon>Kitasatosporales</taxon>
        <taxon>Streptomycetaceae</taxon>
        <taxon>Streptomyces</taxon>
    </lineage>
</organism>
<dbReference type="Gene3D" id="3.40.250.10">
    <property type="entry name" value="Rhodanese-like domain"/>
    <property type="match status" value="2"/>
</dbReference>
<sequence>MDPVIDVLELSEELRGPAPPTLVEVRWVREDPPGNSRGHIPGAYVVDLETELAGPAGLGGRHPLPSPCGFEETMRRAGVSMDRPVVVYDAGNAAMIAAARAWWMLRWAGHGNVRVLDGGMLNWSVAGHLVVPEPEPAWGPGDFIVRPGAMRVLDADQAAVVARAGLLLDARAPERYRGDFEPYDAMGGHIPGAVSAPAAQNVDEKGRFLTASALRDRFASLGAETAPEVATYCGSGVRASQQVLALERAGIPSGLYVGSWSDWSADPTRPVATGFRPC</sequence>
<dbReference type="SUPFAM" id="SSF52821">
    <property type="entry name" value="Rhodanese/Cell cycle control phosphatase"/>
    <property type="match status" value="2"/>
</dbReference>
<reference evidence="4" key="1">
    <citation type="submission" date="2021-01" db="EMBL/GenBank/DDBJ databases">
        <title>WGS of actinomycetes isolated from Thailand.</title>
        <authorList>
            <person name="Thawai C."/>
        </authorList>
    </citation>
    <scope>NUCLEOTIDE SEQUENCE</scope>
    <source>
        <strain evidence="4">RCU-197</strain>
    </source>
</reference>
<dbReference type="SMART" id="SM00450">
    <property type="entry name" value="RHOD"/>
    <property type="match status" value="2"/>
</dbReference>
<dbReference type="EMBL" id="JAERRK010000036">
    <property type="protein sequence ID" value="MBL1087561.1"/>
    <property type="molecule type" value="Genomic_DNA"/>
</dbReference>
<dbReference type="RefSeq" id="WP_201844102.1">
    <property type="nucleotide sequence ID" value="NZ_JAERRK010000036.1"/>
</dbReference>
<keyword evidence="5" id="KW-1185">Reference proteome</keyword>
<evidence type="ECO:0000259" key="3">
    <source>
        <dbReference type="PROSITE" id="PS50206"/>
    </source>
</evidence>
<dbReference type="InterPro" id="IPR036873">
    <property type="entry name" value="Rhodanese-like_dom_sf"/>
</dbReference>
<evidence type="ECO:0000313" key="4">
    <source>
        <dbReference type="EMBL" id="MBL1087561.1"/>
    </source>
</evidence>
<dbReference type="PANTHER" id="PTHR11364">
    <property type="entry name" value="THIOSULFATE SULFERTANSFERASE"/>
    <property type="match status" value="1"/>
</dbReference>
<dbReference type="CDD" id="cd01449">
    <property type="entry name" value="TST_Repeat_2"/>
    <property type="match status" value="1"/>
</dbReference>
<name>A0A937ER18_9ACTN</name>
<comment type="caution">
    <text evidence="4">The sequence shown here is derived from an EMBL/GenBank/DDBJ whole genome shotgun (WGS) entry which is preliminary data.</text>
</comment>
<dbReference type="Pfam" id="PF00581">
    <property type="entry name" value="Rhodanese"/>
    <property type="match status" value="2"/>
</dbReference>